<organism evidence="2 3">
    <name type="scientific">Ensete ventricosum</name>
    <name type="common">Abyssinian banana</name>
    <name type="synonym">Musa ensete</name>
    <dbReference type="NCBI Taxonomy" id="4639"/>
    <lineage>
        <taxon>Eukaryota</taxon>
        <taxon>Viridiplantae</taxon>
        <taxon>Streptophyta</taxon>
        <taxon>Embryophyta</taxon>
        <taxon>Tracheophyta</taxon>
        <taxon>Spermatophyta</taxon>
        <taxon>Magnoliopsida</taxon>
        <taxon>Liliopsida</taxon>
        <taxon>Zingiberales</taxon>
        <taxon>Musaceae</taxon>
        <taxon>Ensete</taxon>
    </lineage>
</organism>
<evidence type="ECO:0000313" key="2">
    <source>
        <dbReference type="EMBL" id="RRT63145.1"/>
    </source>
</evidence>
<comment type="caution">
    <text evidence="2">The sequence shown here is derived from an EMBL/GenBank/DDBJ whole genome shotgun (WGS) entry which is preliminary data.</text>
</comment>
<gene>
    <name evidence="2" type="ORF">B296_00042907</name>
</gene>
<dbReference type="EMBL" id="AMZH03006708">
    <property type="protein sequence ID" value="RRT63145.1"/>
    <property type="molecule type" value="Genomic_DNA"/>
</dbReference>
<dbReference type="Proteomes" id="UP000287651">
    <property type="component" value="Unassembled WGS sequence"/>
</dbReference>
<protein>
    <submittedName>
        <fullName evidence="2">Uncharacterized protein</fullName>
    </submittedName>
</protein>
<feature type="compositionally biased region" description="Polar residues" evidence="1">
    <location>
        <begin position="81"/>
        <end position="95"/>
    </location>
</feature>
<feature type="region of interest" description="Disordered" evidence="1">
    <location>
        <begin position="81"/>
        <end position="103"/>
    </location>
</feature>
<dbReference type="AlphaFoldDB" id="A0A426ZGP4"/>
<accession>A0A426ZGP4</accession>
<proteinExistence type="predicted"/>
<evidence type="ECO:0000313" key="3">
    <source>
        <dbReference type="Proteomes" id="UP000287651"/>
    </source>
</evidence>
<evidence type="ECO:0000256" key="1">
    <source>
        <dbReference type="SAM" id="MobiDB-lite"/>
    </source>
</evidence>
<name>A0A426ZGP4_ENSVE</name>
<reference evidence="2 3" key="1">
    <citation type="journal article" date="2014" name="Agronomy (Basel)">
        <title>A Draft Genome Sequence for Ensete ventricosum, the Drought-Tolerant Tree Against Hunger.</title>
        <authorList>
            <person name="Harrison J."/>
            <person name="Moore K.A."/>
            <person name="Paszkiewicz K."/>
            <person name="Jones T."/>
            <person name="Grant M."/>
            <person name="Ambacheew D."/>
            <person name="Muzemil S."/>
            <person name="Studholme D.J."/>
        </authorList>
    </citation>
    <scope>NUCLEOTIDE SEQUENCE [LARGE SCALE GENOMIC DNA]</scope>
</reference>
<sequence>MVFSSGSVFLSDPDKTRFLKWRSVLNNHTRAPEERQESKANARDWVFSFQWKKMRRQGQYADINPAIAAQMQHMSGQRLQHSSDMSHFSGGSDSFQHGEEHHYMPSKAEGQWQWDRDGTKGSNQISSQLYKEGRCCLA</sequence>